<sequence length="96" mass="11044">MESHQEVQAPGVEGNQDKGKSSHYGSYERQIEPDRSYSYSFRLTSSRTMQISCGSTPFRKQQISGQESPIFTIPGIFQKKKRIQNVKQDVFQPQEE</sequence>
<organism evidence="2 3">
    <name type="scientific">Austropuccinia psidii MF-1</name>
    <dbReference type="NCBI Taxonomy" id="1389203"/>
    <lineage>
        <taxon>Eukaryota</taxon>
        <taxon>Fungi</taxon>
        <taxon>Dikarya</taxon>
        <taxon>Basidiomycota</taxon>
        <taxon>Pucciniomycotina</taxon>
        <taxon>Pucciniomycetes</taxon>
        <taxon>Pucciniales</taxon>
        <taxon>Sphaerophragmiaceae</taxon>
        <taxon>Austropuccinia</taxon>
    </lineage>
</organism>
<protein>
    <submittedName>
        <fullName evidence="2">Uncharacterized protein</fullName>
    </submittedName>
</protein>
<feature type="region of interest" description="Disordered" evidence="1">
    <location>
        <begin position="1"/>
        <end position="38"/>
    </location>
</feature>
<keyword evidence="3" id="KW-1185">Reference proteome</keyword>
<evidence type="ECO:0000256" key="1">
    <source>
        <dbReference type="SAM" id="MobiDB-lite"/>
    </source>
</evidence>
<dbReference type="EMBL" id="AVOT02139151">
    <property type="protein sequence ID" value="MBW0590586.1"/>
    <property type="molecule type" value="Genomic_DNA"/>
</dbReference>
<evidence type="ECO:0000313" key="2">
    <source>
        <dbReference type="EMBL" id="MBW0590586.1"/>
    </source>
</evidence>
<reference evidence="2" key="1">
    <citation type="submission" date="2021-03" db="EMBL/GenBank/DDBJ databases">
        <title>Draft genome sequence of rust myrtle Austropuccinia psidii MF-1, a brazilian biotype.</title>
        <authorList>
            <person name="Quecine M.C."/>
            <person name="Pachon D.M.R."/>
            <person name="Bonatelli M.L."/>
            <person name="Correr F.H."/>
            <person name="Franceschini L.M."/>
            <person name="Leite T.F."/>
            <person name="Margarido G.R.A."/>
            <person name="Almeida C.A."/>
            <person name="Ferrarezi J.A."/>
            <person name="Labate C.A."/>
        </authorList>
    </citation>
    <scope>NUCLEOTIDE SEQUENCE</scope>
    <source>
        <strain evidence="2">MF-1</strain>
    </source>
</reference>
<gene>
    <name evidence="2" type="ORF">O181_130301</name>
</gene>
<accession>A0A9Q3Q9C6</accession>
<name>A0A9Q3Q9C6_9BASI</name>
<dbReference type="AlphaFoldDB" id="A0A9Q3Q9C6"/>
<dbReference type="Proteomes" id="UP000765509">
    <property type="component" value="Unassembled WGS sequence"/>
</dbReference>
<proteinExistence type="predicted"/>
<comment type="caution">
    <text evidence="2">The sequence shown here is derived from an EMBL/GenBank/DDBJ whole genome shotgun (WGS) entry which is preliminary data.</text>
</comment>
<evidence type="ECO:0000313" key="3">
    <source>
        <dbReference type="Proteomes" id="UP000765509"/>
    </source>
</evidence>